<evidence type="ECO:0000313" key="2">
    <source>
        <dbReference type="EMBL" id="MVB11573.1"/>
    </source>
</evidence>
<dbReference type="InterPro" id="IPR036388">
    <property type="entry name" value="WH-like_DNA-bd_sf"/>
</dbReference>
<keyword evidence="3" id="KW-1185">Reference proteome</keyword>
<dbReference type="SUPFAM" id="SSF46955">
    <property type="entry name" value="Putative DNA-binding domain"/>
    <property type="match status" value="1"/>
</dbReference>
<protein>
    <submittedName>
        <fullName evidence="2">Helix-turn-helix domain protein</fullName>
    </submittedName>
</protein>
<organism evidence="2 3">
    <name type="scientific">Caproicibacter fermentans</name>
    <dbReference type="NCBI Taxonomy" id="2576756"/>
    <lineage>
        <taxon>Bacteria</taxon>
        <taxon>Bacillati</taxon>
        <taxon>Bacillota</taxon>
        <taxon>Clostridia</taxon>
        <taxon>Eubacteriales</taxon>
        <taxon>Acutalibacteraceae</taxon>
        <taxon>Caproicibacter</taxon>
    </lineage>
</organism>
<reference evidence="2 3" key="1">
    <citation type="submission" date="2019-09" db="EMBL/GenBank/DDBJ databases">
        <title>Genome sequence of Clostridium sp. EA1.</title>
        <authorList>
            <person name="Poehlein A."/>
            <person name="Bengelsdorf F.R."/>
            <person name="Daniel R."/>
        </authorList>
    </citation>
    <scope>NUCLEOTIDE SEQUENCE [LARGE SCALE GENOMIC DNA]</scope>
    <source>
        <strain evidence="2 3">EA1</strain>
    </source>
</reference>
<comment type="caution">
    <text evidence="2">The sequence shown here is derived from an EMBL/GenBank/DDBJ whole genome shotgun (WGS) entry which is preliminary data.</text>
</comment>
<feature type="domain" description="Helix-turn-helix" evidence="1">
    <location>
        <begin position="36"/>
        <end position="85"/>
    </location>
</feature>
<dbReference type="NCBIfam" id="TIGR01764">
    <property type="entry name" value="excise"/>
    <property type="match status" value="1"/>
</dbReference>
<dbReference type="InterPro" id="IPR010093">
    <property type="entry name" value="SinI_DNA-bd"/>
</dbReference>
<dbReference type="InterPro" id="IPR009061">
    <property type="entry name" value="DNA-bd_dom_put_sf"/>
</dbReference>
<dbReference type="EMBL" id="VWXL01000060">
    <property type="protein sequence ID" value="MVB11573.1"/>
    <property type="molecule type" value="Genomic_DNA"/>
</dbReference>
<dbReference type="Gene3D" id="1.10.10.10">
    <property type="entry name" value="Winged helix-like DNA-binding domain superfamily/Winged helix DNA-binding domain"/>
    <property type="match status" value="1"/>
</dbReference>
<evidence type="ECO:0000259" key="1">
    <source>
        <dbReference type="Pfam" id="PF12728"/>
    </source>
</evidence>
<dbReference type="Proteomes" id="UP000469440">
    <property type="component" value="Unassembled WGS sequence"/>
</dbReference>
<proteinExistence type="predicted"/>
<dbReference type="Pfam" id="PF12728">
    <property type="entry name" value="HTH_17"/>
    <property type="match status" value="1"/>
</dbReference>
<dbReference type="InterPro" id="IPR041657">
    <property type="entry name" value="HTH_17"/>
</dbReference>
<sequence length="95" mass="10898">MLGPCDIFSFIIRVEEERYNFVSEVDCMKGSTQERWINVDEAADYFGVKPATIRDWIKKKNGIPAVKIGRSWKFKYSELDNWAKSGAAAEETVTD</sequence>
<name>A0A6N8I218_9FIRM</name>
<accession>A0A6N8I218</accession>
<evidence type="ECO:0000313" key="3">
    <source>
        <dbReference type="Proteomes" id="UP000469440"/>
    </source>
</evidence>
<gene>
    <name evidence="2" type="ORF">CAFE_22930</name>
</gene>
<dbReference type="GO" id="GO:0003677">
    <property type="term" value="F:DNA binding"/>
    <property type="evidence" value="ECO:0007669"/>
    <property type="project" value="InterPro"/>
</dbReference>
<dbReference type="AlphaFoldDB" id="A0A6N8I218"/>